<evidence type="ECO:0000256" key="4">
    <source>
        <dbReference type="ARBA" id="ARBA00022729"/>
    </source>
</evidence>
<feature type="chain" id="PRO_5040927736" description="exo-alpha-sialidase" evidence="6">
    <location>
        <begin position="21"/>
        <end position="991"/>
    </location>
</feature>
<dbReference type="InterPro" id="IPR013320">
    <property type="entry name" value="ConA-like_dom_sf"/>
</dbReference>
<comment type="catalytic activity">
    <reaction evidence="1">
        <text>Hydrolysis of alpha-(2-&gt;3)-, alpha-(2-&gt;6)-, alpha-(2-&gt;8)- glycosidic linkages of terminal sialic acid residues in oligosaccharides, glycoproteins, glycolipids, colominic acid and synthetic substrates.</text>
        <dbReference type="EC" id="3.2.1.18"/>
    </reaction>
</comment>
<dbReference type="GO" id="GO:0006689">
    <property type="term" value="P:ganglioside catabolic process"/>
    <property type="evidence" value="ECO:0007669"/>
    <property type="project" value="TreeGrafter"/>
</dbReference>
<accession>A0A9W6QWI1</accession>
<evidence type="ECO:0000256" key="6">
    <source>
        <dbReference type="SAM" id="SignalP"/>
    </source>
</evidence>
<keyword evidence="4 6" id="KW-0732">Signal</keyword>
<dbReference type="SUPFAM" id="SSF49899">
    <property type="entry name" value="Concanavalin A-like lectins/glucanases"/>
    <property type="match status" value="1"/>
</dbReference>
<dbReference type="GO" id="GO:0004308">
    <property type="term" value="F:exo-alpha-sialidase activity"/>
    <property type="evidence" value="ECO:0007669"/>
    <property type="project" value="UniProtKB-EC"/>
</dbReference>
<dbReference type="GO" id="GO:0009313">
    <property type="term" value="P:oligosaccharide catabolic process"/>
    <property type="evidence" value="ECO:0007669"/>
    <property type="project" value="TreeGrafter"/>
</dbReference>
<dbReference type="Proteomes" id="UP001165136">
    <property type="component" value="Unassembled WGS sequence"/>
</dbReference>
<dbReference type="Pfam" id="PF13385">
    <property type="entry name" value="Laminin_G_3"/>
    <property type="match status" value="1"/>
</dbReference>
<keyword evidence="5" id="KW-1015">Disulfide bond</keyword>
<dbReference type="InterPro" id="IPR026856">
    <property type="entry name" value="Sialidase_fam"/>
</dbReference>
<reference evidence="8" key="1">
    <citation type="submission" date="2023-03" db="EMBL/GenBank/DDBJ databases">
        <title>Amycolatopsis taiwanensis NBRC 103393.</title>
        <authorList>
            <person name="Ichikawa N."/>
            <person name="Sato H."/>
            <person name="Tonouchi N."/>
        </authorList>
    </citation>
    <scope>NUCLEOTIDE SEQUENCE</scope>
    <source>
        <strain evidence="8">NBRC 103393</strain>
    </source>
</reference>
<dbReference type="SMART" id="SM00560">
    <property type="entry name" value="LamGL"/>
    <property type="match status" value="1"/>
</dbReference>
<name>A0A9W6QWI1_9PSEU</name>
<dbReference type="Gene3D" id="2.120.10.10">
    <property type="match status" value="2"/>
</dbReference>
<dbReference type="Pfam" id="PF13088">
    <property type="entry name" value="BNR_2"/>
    <property type="match status" value="2"/>
</dbReference>
<dbReference type="PANTHER" id="PTHR10628">
    <property type="entry name" value="SIALIDASE"/>
    <property type="match status" value="1"/>
</dbReference>
<dbReference type="InterPro" id="IPR011040">
    <property type="entry name" value="Sialidase"/>
</dbReference>
<dbReference type="RefSeq" id="WP_349497583.1">
    <property type="nucleotide sequence ID" value="NZ_BSTI01000003.1"/>
</dbReference>
<evidence type="ECO:0000256" key="3">
    <source>
        <dbReference type="ARBA" id="ARBA00012733"/>
    </source>
</evidence>
<dbReference type="InterPro" id="IPR001791">
    <property type="entry name" value="Laminin_G"/>
</dbReference>
<comment type="similarity">
    <text evidence="2">Belongs to the glycosyl hydrolase 33 family.</text>
</comment>
<dbReference type="CDD" id="cd00110">
    <property type="entry name" value="LamG"/>
    <property type="match status" value="1"/>
</dbReference>
<evidence type="ECO:0000313" key="8">
    <source>
        <dbReference type="EMBL" id="GLY64859.1"/>
    </source>
</evidence>
<dbReference type="PANTHER" id="PTHR10628:SF30">
    <property type="entry name" value="EXO-ALPHA-SIALIDASE"/>
    <property type="match status" value="1"/>
</dbReference>
<dbReference type="EMBL" id="BSTI01000003">
    <property type="protein sequence ID" value="GLY64859.1"/>
    <property type="molecule type" value="Genomic_DNA"/>
</dbReference>
<keyword evidence="9" id="KW-1185">Reference proteome</keyword>
<proteinExistence type="inferred from homology"/>
<dbReference type="InterPro" id="IPR006558">
    <property type="entry name" value="LamG-like"/>
</dbReference>
<feature type="signal peptide" evidence="6">
    <location>
        <begin position="1"/>
        <end position="20"/>
    </location>
</feature>
<feature type="domain" description="LamG-like jellyroll fold" evidence="7">
    <location>
        <begin position="462"/>
        <end position="597"/>
    </location>
</feature>
<organism evidence="8 9">
    <name type="scientific">Amycolatopsis taiwanensis</name>
    <dbReference type="NCBI Taxonomy" id="342230"/>
    <lineage>
        <taxon>Bacteria</taxon>
        <taxon>Bacillati</taxon>
        <taxon>Actinomycetota</taxon>
        <taxon>Actinomycetes</taxon>
        <taxon>Pseudonocardiales</taxon>
        <taxon>Pseudonocardiaceae</taxon>
        <taxon>Amycolatopsis</taxon>
    </lineage>
</organism>
<dbReference type="AlphaFoldDB" id="A0A9W6QWI1"/>
<evidence type="ECO:0000259" key="7">
    <source>
        <dbReference type="SMART" id="SM00560"/>
    </source>
</evidence>
<dbReference type="Gene3D" id="2.60.120.200">
    <property type="match status" value="1"/>
</dbReference>
<dbReference type="GO" id="GO:0005737">
    <property type="term" value="C:cytoplasm"/>
    <property type="evidence" value="ECO:0007669"/>
    <property type="project" value="TreeGrafter"/>
</dbReference>
<dbReference type="SUPFAM" id="SSF50939">
    <property type="entry name" value="Sialidases"/>
    <property type="match status" value="2"/>
</dbReference>
<evidence type="ECO:0000256" key="2">
    <source>
        <dbReference type="ARBA" id="ARBA00009348"/>
    </source>
</evidence>
<comment type="caution">
    <text evidence="8">The sequence shown here is derived from an EMBL/GenBank/DDBJ whole genome shotgun (WGS) entry which is preliminary data.</text>
</comment>
<dbReference type="InterPro" id="IPR036278">
    <property type="entry name" value="Sialidase_sf"/>
</dbReference>
<evidence type="ECO:0000256" key="1">
    <source>
        <dbReference type="ARBA" id="ARBA00000427"/>
    </source>
</evidence>
<sequence>MRRILTGLLSATLVAGLAPAAAATQAAIAPQAAAAPEQQVLFKAANEQGYSCFRIPAVVKSVKNTLLAFAEGRVDNCGDTGDIDLVLKRSTDGGRTWSPLQLVNEGGGDTHGNPVPIVDRTTGRIFLFTTYNAGRDDDKGCATPCPRTPHLQYSDDDGATWSDPVDLSAQAKLPEWDWWYATGPVHGIQLTKGAHKGRLVLGVSGEVSDGKQAYANDGALVYSDDHGRTWQVGANGRTTFPKGGTFTQKPQEVTVTELADGSVYAGARDQNGTSVGNRSYAISKDGGATFSTQWTPIPDLVTPTVQGSVLRLDRPGADRMLFSAPSDTDRRRWMMIRSSYDGGRSWESAEQGTRITADWSGYSDLVQISGNDVANAEVGLLYEGGPVDARDEIRFTRFTESDLGSRGPVGPTTPDTSRTKADAYVLGGASLTAGKFGGGLELDGVDDYLRVPYAEEQLPGDGDLTYTAWFRYGASTGQQALLWLGGMGSTAPQLWLRGEPASNRLVALMTTAQGSASIATTSAYNDNQWHHVVLQRAAGKLTLWVDGQQAATGNAVGGSISERVAFQIHLGERQDYQQRFDGAFDEVRLYKRALSSAELDQIRQSNADVPSGQVLRLPMDKLKGIDGDTAGACTSVPFVSGTEGYHTFRIPAIVKAGNGSVLAFAEGRLEGGGDSGAIRVVLKQSTDGGCTWGPLSVVSENGDATAGNPAPVVLANGDVVLLTTRNGRVSEKEIMSGTASAADSRRVFVQRSTDDGRSWSPAQEVTDVAKKAGWRWYATGPGHAIVLQHGEHKGRIVVPANHSGSPPAGSTDMGTEAKYYGGHDLISDDGGRTWRIGFAEERADTGIAANESTVAELPDGSLYFNSRNQGATGNRVDAYSTDGGTSLVAPYQPQPGLTIPKVQGSVLQTNRPDLLLFSGPSDPSARKALAIRASSDRGRTWRQALVVSPAPAAYSDLVQLSGATVGLLYETGVTGTYETITYTQIPMRNLG</sequence>
<dbReference type="EC" id="3.2.1.18" evidence="3"/>
<dbReference type="GO" id="GO:0016020">
    <property type="term" value="C:membrane"/>
    <property type="evidence" value="ECO:0007669"/>
    <property type="project" value="TreeGrafter"/>
</dbReference>
<evidence type="ECO:0000256" key="5">
    <source>
        <dbReference type="ARBA" id="ARBA00023157"/>
    </source>
</evidence>
<evidence type="ECO:0000313" key="9">
    <source>
        <dbReference type="Proteomes" id="UP001165136"/>
    </source>
</evidence>
<dbReference type="CDD" id="cd15482">
    <property type="entry name" value="Sialidase_non-viral"/>
    <property type="match status" value="2"/>
</dbReference>
<protein>
    <recommendedName>
        <fullName evidence="3">exo-alpha-sialidase</fullName>
        <ecNumber evidence="3">3.2.1.18</ecNumber>
    </recommendedName>
</protein>
<gene>
    <name evidence="8" type="ORF">Atai01_14780</name>
</gene>